<feature type="region of interest" description="Disordered" evidence="1">
    <location>
        <begin position="1"/>
        <end position="26"/>
    </location>
</feature>
<evidence type="ECO:0000313" key="3">
    <source>
        <dbReference type="Proteomes" id="UP000178349"/>
    </source>
</evidence>
<gene>
    <name evidence="2" type="ORF">A2493_00420</name>
</gene>
<evidence type="ECO:0000313" key="2">
    <source>
        <dbReference type="EMBL" id="OGH86614.1"/>
    </source>
</evidence>
<reference evidence="2 3" key="1">
    <citation type="journal article" date="2016" name="Nat. Commun.">
        <title>Thousands of microbial genomes shed light on interconnected biogeochemical processes in an aquifer system.</title>
        <authorList>
            <person name="Anantharaman K."/>
            <person name="Brown C.T."/>
            <person name="Hug L.A."/>
            <person name="Sharon I."/>
            <person name="Castelle C.J."/>
            <person name="Probst A.J."/>
            <person name="Thomas B.C."/>
            <person name="Singh A."/>
            <person name="Wilkins M.J."/>
            <person name="Karaoz U."/>
            <person name="Brodie E.L."/>
            <person name="Williams K.H."/>
            <person name="Hubbard S.S."/>
            <person name="Banfield J.F."/>
        </authorList>
    </citation>
    <scope>NUCLEOTIDE SEQUENCE [LARGE SCALE GENOMIC DNA]</scope>
</reference>
<organism evidence="2 3">
    <name type="scientific">Candidatus Magasanikbacteria bacterium RIFOXYC12_FULL_33_11</name>
    <dbReference type="NCBI Taxonomy" id="1798701"/>
    <lineage>
        <taxon>Bacteria</taxon>
        <taxon>Candidatus Magasanikiibacteriota</taxon>
    </lineage>
</organism>
<dbReference type="AlphaFoldDB" id="A0A1F6NSM4"/>
<proteinExistence type="predicted"/>
<protein>
    <submittedName>
        <fullName evidence="2">Uncharacterized protein</fullName>
    </submittedName>
</protein>
<dbReference type="EMBL" id="MFQW01000009">
    <property type="protein sequence ID" value="OGH86614.1"/>
    <property type="molecule type" value="Genomic_DNA"/>
</dbReference>
<dbReference type="Proteomes" id="UP000178349">
    <property type="component" value="Unassembled WGS sequence"/>
</dbReference>
<evidence type="ECO:0000256" key="1">
    <source>
        <dbReference type="SAM" id="MobiDB-lite"/>
    </source>
</evidence>
<accession>A0A1F6NSM4</accession>
<sequence>MPKSEMDFIHQPPDTTNKEEEQTTQVVSRLLSEYDAEKRISDISLEEHPPYEDGSIDNYNKQIDNEKPCFLIEYGGKVLYLNSSKIEESTNGKTCLLVDTFLINTKQEKRTNETTIVFEESFRLLQEFANTHNTEVTLHIETFYKNIAMWLINNSLTLTEFKKNGVINIGDMRKTTLNMQKITKDELLQKPEILEDHHFLLSINITFYPKK</sequence>
<name>A0A1F6NSM4_9BACT</name>
<comment type="caution">
    <text evidence="2">The sequence shown here is derived from an EMBL/GenBank/DDBJ whole genome shotgun (WGS) entry which is preliminary data.</text>
</comment>